<evidence type="ECO:0000313" key="2">
    <source>
        <dbReference type="EMBL" id="KAF7278095.1"/>
    </source>
</evidence>
<accession>A0A834IHJ7</accession>
<keyword evidence="3" id="KW-1185">Reference proteome</keyword>
<proteinExistence type="predicted"/>
<comment type="caution">
    <text evidence="2">The sequence shown here is derived from an EMBL/GenBank/DDBJ whole genome shotgun (WGS) entry which is preliminary data.</text>
</comment>
<evidence type="ECO:0000256" key="1">
    <source>
        <dbReference type="SAM" id="MobiDB-lite"/>
    </source>
</evidence>
<feature type="region of interest" description="Disordered" evidence="1">
    <location>
        <begin position="24"/>
        <end position="43"/>
    </location>
</feature>
<dbReference type="Proteomes" id="UP000625711">
    <property type="component" value="Unassembled WGS sequence"/>
</dbReference>
<sequence>MKLLNTNNLVANLQEIGIKSPSTSFNKFPSSDSAPPAPLARIHPPKALPHGSTFSFRVGFPDRFFPEFWENSWGAAGITTSTLLIASVVKLRPETVPGMMSNRLKNDDQMAA</sequence>
<gene>
    <name evidence="2" type="ORF">GWI33_008859</name>
</gene>
<reference evidence="2" key="1">
    <citation type="submission" date="2020-08" db="EMBL/GenBank/DDBJ databases">
        <title>Genome sequencing and assembly of the red palm weevil Rhynchophorus ferrugineus.</title>
        <authorList>
            <person name="Dias G.B."/>
            <person name="Bergman C.M."/>
            <person name="Manee M."/>
        </authorList>
    </citation>
    <scope>NUCLEOTIDE SEQUENCE</scope>
    <source>
        <strain evidence="2">AA-2017</strain>
        <tissue evidence="2">Whole larva</tissue>
    </source>
</reference>
<dbReference type="EMBL" id="JAACXV010000408">
    <property type="protein sequence ID" value="KAF7278095.1"/>
    <property type="molecule type" value="Genomic_DNA"/>
</dbReference>
<evidence type="ECO:0000313" key="3">
    <source>
        <dbReference type="Proteomes" id="UP000625711"/>
    </source>
</evidence>
<name>A0A834IHJ7_RHYFE</name>
<protein>
    <submittedName>
        <fullName evidence="2">Uncharacterized protein</fullName>
    </submittedName>
</protein>
<dbReference type="AlphaFoldDB" id="A0A834IHJ7"/>
<organism evidence="2 3">
    <name type="scientific">Rhynchophorus ferrugineus</name>
    <name type="common">Red palm weevil</name>
    <name type="synonym">Curculio ferrugineus</name>
    <dbReference type="NCBI Taxonomy" id="354439"/>
    <lineage>
        <taxon>Eukaryota</taxon>
        <taxon>Metazoa</taxon>
        <taxon>Ecdysozoa</taxon>
        <taxon>Arthropoda</taxon>
        <taxon>Hexapoda</taxon>
        <taxon>Insecta</taxon>
        <taxon>Pterygota</taxon>
        <taxon>Neoptera</taxon>
        <taxon>Endopterygota</taxon>
        <taxon>Coleoptera</taxon>
        <taxon>Polyphaga</taxon>
        <taxon>Cucujiformia</taxon>
        <taxon>Curculionidae</taxon>
        <taxon>Dryophthorinae</taxon>
        <taxon>Rhynchophorus</taxon>
    </lineage>
</organism>